<protein>
    <submittedName>
        <fullName evidence="8">Response regulator transcription factor</fullName>
    </submittedName>
</protein>
<dbReference type="RefSeq" id="WP_254160766.1">
    <property type="nucleotide sequence ID" value="NZ_JAHESF010000003.1"/>
</dbReference>
<dbReference type="SUPFAM" id="SSF46894">
    <property type="entry name" value="C-terminal effector domain of the bipartite response regulators"/>
    <property type="match status" value="1"/>
</dbReference>
<sequence>MPEEKIKVFIVDDHPLIIEGLLSVLGRRAEMEVAGYAVTGNECMSFFNDHTADVVLLDIVLPDISGIELCRTLLKRKPALKILALSMFNEKNHVSKMLEQGARGYVTKNSGIEEIYMAINHVHKGHIFISKEAGDNLYRQTTMPDRDLPTLTRREKEILTHLADGLTASQIAGKLFVSKLTIDSHRRNLMSKLKAKNVAVLIKIALQNELI</sequence>
<gene>
    <name evidence="8" type="ORF">KK083_03575</name>
</gene>
<keyword evidence="2" id="KW-0805">Transcription regulation</keyword>
<evidence type="ECO:0000313" key="8">
    <source>
        <dbReference type="EMBL" id="MBT1695941.1"/>
    </source>
</evidence>
<keyword evidence="4" id="KW-0804">Transcription</keyword>
<feature type="domain" description="HTH luxR-type" evidence="6">
    <location>
        <begin position="144"/>
        <end position="209"/>
    </location>
</feature>
<name>A0AAP2DGI2_9BACT</name>
<keyword evidence="9" id="KW-1185">Reference proteome</keyword>
<dbReference type="PANTHER" id="PTHR43214:SF41">
    <property type="entry name" value="NITRATE_NITRITE RESPONSE REGULATOR PROTEIN NARP"/>
    <property type="match status" value="1"/>
</dbReference>
<evidence type="ECO:0000256" key="4">
    <source>
        <dbReference type="ARBA" id="ARBA00023163"/>
    </source>
</evidence>
<dbReference type="GO" id="GO:0003677">
    <property type="term" value="F:DNA binding"/>
    <property type="evidence" value="ECO:0007669"/>
    <property type="project" value="UniProtKB-KW"/>
</dbReference>
<accession>A0AAP2DGI2</accession>
<proteinExistence type="predicted"/>
<evidence type="ECO:0000256" key="2">
    <source>
        <dbReference type="ARBA" id="ARBA00023015"/>
    </source>
</evidence>
<feature type="modified residue" description="4-aspartylphosphate" evidence="5">
    <location>
        <position position="58"/>
    </location>
</feature>
<evidence type="ECO:0000259" key="7">
    <source>
        <dbReference type="PROSITE" id="PS50110"/>
    </source>
</evidence>
<dbReference type="Proteomes" id="UP001319200">
    <property type="component" value="Unassembled WGS sequence"/>
</dbReference>
<dbReference type="PROSITE" id="PS50110">
    <property type="entry name" value="RESPONSE_REGULATORY"/>
    <property type="match status" value="1"/>
</dbReference>
<dbReference type="PANTHER" id="PTHR43214">
    <property type="entry name" value="TWO-COMPONENT RESPONSE REGULATOR"/>
    <property type="match status" value="1"/>
</dbReference>
<dbReference type="InterPro" id="IPR058245">
    <property type="entry name" value="NreC/VraR/RcsB-like_REC"/>
</dbReference>
<dbReference type="AlphaFoldDB" id="A0AAP2DGI2"/>
<dbReference type="GO" id="GO:0006355">
    <property type="term" value="P:regulation of DNA-templated transcription"/>
    <property type="evidence" value="ECO:0007669"/>
    <property type="project" value="InterPro"/>
</dbReference>
<dbReference type="CDD" id="cd06170">
    <property type="entry name" value="LuxR_C_like"/>
    <property type="match status" value="1"/>
</dbReference>
<dbReference type="PROSITE" id="PS50043">
    <property type="entry name" value="HTH_LUXR_2"/>
    <property type="match status" value="1"/>
</dbReference>
<evidence type="ECO:0000256" key="5">
    <source>
        <dbReference type="PROSITE-ProRule" id="PRU00169"/>
    </source>
</evidence>
<dbReference type="SMART" id="SM00421">
    <property type="entry name" value="HTH_LUXR"/>
    <property type="match status" value="1"/>
</dbReference>
<dbReference type="EMBL" id="JAHESF010000003">
    <property type="protein sequence ID" value="MBT1695941.1"/>
    <property type="molecule type" value="Genomic_DNA"/>
</dbReference>
<dbReference type="SUPFAM" id="SSF52172">
    <property type="entry name" value="CheY-like"/>
    <property type="match status" value="1"/>
</dbReference>
<comment type="caution">
    <text evidence="8">The sequence shown here is derived from an EMBL/GenBank/DDBJ whole genome shotgun (WGS) entry which is preliminary data.</text>
</comment>
<dbReference type="PRINTS" id="PR00038">
    <property type="entry name" value="HTHLUXR"/>
</dbReference>
<evidence type="ECO:0000256" key="1">
    <source>
        <dbReference type="ARBA" id="ARBA00022553"/>
    </source>
</evidence>
<keyword evidence="1 5" id="KW-0597">Phosphoprotein</keyword>
<evidence type="ECO:0000256" key="3">
    <source>
        <dbReference type="ARBA" id="ARBA00023125"/>
    </source>
</evidence>
<evidence type="ECO:0000313" key="9">
    <source>
        <dbReference type="Proteomes" id="UP001319200"/>
    </source>
</evidence>
<dbReference type="InterPro" id="IPR000792">
    <property type="entry name" value="Tscrpt_reg_LuxR_C"/>
</dbReference>
<keyword evidence="3" id="KW-0238">DNA-binding</keyword>
<evidence type="ECO:0000259" key="6">
    <source>
        <dbReference type="PROSITE" id="PS50043"/>
    </source>
</evidence>
<dbReference type="InterPro" id="IPR039420">
    <property type="entry name" value="WalR-like"/>
</dbReference>
<organism evidence="8 9">
    <name type="scientific">Chryseosolibacter histidini</name>
    <dbReference type="NCBI Taxonomy" id="2782349"/>
    <lineage>
        <taxon>Bacteria</taxon>
        <taxon>Pseudomonadati</taxon>
        <taxon>Bacteroidota</taxon>
        <taxon>Cytophagia</taxon>
        <taxon>Cytophagales</taxon>
        <taxon>Chryseotaleaceae</taxon>
        <taxon>Chryseosolibacter</taxon>
    </lineage>
</organism>
<dbReference type="GO" id="GO:0000160">
    <property type="term" value="P:phosphorelay signal transduction system"/>
    <property type="evidence" value="ECO:0007669"/>
    <property type="project" value="InterPro"/>
</dbReference>
<dbReference type="SMART" id="SM00448">
    <property type="entry name" value="REC"/>
    <property type="match status" value="1"/>
</dbReference>
<dbReference type="Pfam" id="PF00072">
    <property type="entry name" value="Response_reg"/>
    <property type="match status" value="1"/>
</dbReference>
<dbReference type="InterPro" id="IPR016032">
    <property type="entry name" value="Sig_transdc_resp-reg_C-effctor"/>
</dbReference>
<dbReference type="Gene3D" id="3.40.50.2300">
    <property type="match status" value="1"/>
</dbReference>
<dbReference type="Pfam" id="PF00196">
    <property type="entry name" value="GerE"/>
    <property type="match status" value="1"/>
</dbReference>
<dbReference type="InterPro" id="IPR001789">
    <property type="entry name" value="Sig_transdc_resp-reg_receiver"/>
</dbReference>
<dbReference type="CDD" id="cd17535">
    <property type="entry name" value="REC_NarL-like"/>
    <property type="match status" value="1"/>
</dbReference>
<dbReference type="InterPro" id="IPR011006">
    <property type="entry name" value="CheY-like_superfamily"/>
</dbReference>
<reference evidence="8 9" key="1">
    <citation type="submission" date="2021-05" db="EMBL/GenBank/DDBJ databases">
        <title>A Polyphasic approach of four new species of the genus Ohtaekwangia: Ohtaekwangia histidinii sp. nov., Ohtaekwangia cretensis sp. nov., Ohtaekwangia indiensis sp. nov., Ohtaekwangia reichenbachii sp. nov. from diverse environment.</title>
        <authorList>
            <person name="Octaviana S."/>
        </authorList>
    </citation>
    <scope>NUCLEOTIDE SEQUENCE [LARGE SCALE GENOMIC DNA]</scope>
    <source>
        <strain evidence="8 9">PWU4</strain>
    </source>
</reference>
<dbReference type="PROSITE" id="PS00622">
    <property type="entry name" value="HTH_LUXR_1"/>
    <property type="match status" value="1"/>
</dbReference>
<feature type="domain" description="Response regulatory" evidence="7">
    <location>
        <begin position="7"/>
        <end position="123"/>
    </location>
</feature>